<dbReference type="Proteomes" id="UP000238081">
    <property type="component" value="Unassembled WGS sequence"/>
</dbReference>
<evidence type="ECO:0000313" key="6">
    <source>
        <dbReference type="EMBL" id="GEQ23488.1"/>
    </source>
</evidence>
<dbReference type="InterPro" id="IPR005225">
    <property type="entry name" value="Small_GTP-bd"/>
</dbReference>
<dbReference type="InterPro" id="IPR041606">
    <property type="entry name" value="HydF_dimer"/>
</dbReference>
<feature type="domain" description="G" evidence="3">
    <location>
        <begin position="12"/>
        <end position="126"/>
    </location>
</feature>
<comment type="caution">
    <text evidence="8">The sequence shown here is derived from an EMBL/GenBank/DDBJ whole genome shotgun (WGS) entry which is preliminary data.</text>
</comment>
<reference evidence="7 11" key="3">
    <citation type="submission" date="2020-01" db="EMBL/GenBank/DDBJ databases">
        <title>Genome sequence of a 1,3-propanediol producer, Clostridium butyricum S3.</title>
        <authorList>
            <person name="Zhou J."/>
        </authorList>
    </citation>
    <scope>NUCLEOTIDE SEQUENCE [LARGE SCALE GENOMIC DNA]</scope>
    <source>
        <strain evidence="7 11">S3</strain>
    </source>
</reference>
<dbReference type="AlphaFoldDB" id="A0A2S7F528"/>
<dbReference type="Proteomes" id="UP000474042">
    <property type="component" value="Unassembled WGS sequence"/>
</dbReference>
<dbReference type="EMBL" id="BKBC01000127">
    <property type="protein sequence ID" value="GEQ23488.1"/>
    <property type="molecule type" value="Genomic_DNA"/>
</dbReference>
<gene>
    <name evidence="7" type="primary">hydF</name>
    <name evidence="8" type="ORF">AWN73_20350</name>
    <name evidence="6" type="ORF">CBU02nite_39940</name>
    <name evidence="7" type="ORF">GND98_019660</name>
</gene>
<dbReference type="GO" id="GO:0030488">
    <property type="term" value="P:tRNA methylation"/>
    <property type="evidence" value="ECO:0007669"/>
    <property type="project" value="TreeGrafter"/>
</dbReference>
<dbReference type="EMBL" id="WOFV02000137">
    <property type="protein sequence ID" value="NAS19968.1"/>
    <property type="molecule type" value="Genomic_DNA"/>
</dbReference>
<dbReference type="SUPFAM" id="SSF52540">
    <property type="entry name" value="P-loop containing nucleoside triphosphate hydrolases"/>
    <property type="match status" value="1"/>
</dbReference>
<keyword evidence="1" id="KW-0547">Nucleotide-binding</keyword>
<name>A0A2S7F528_CLOBU</name>
<dbReference type="InterPro" id="IPR006073">
    <property type="entry name" value="GTP-bd"/>
</dbReference>
<feature type="domain" description="Hydrogen maturase F tetramerization" evidence="5">
    <location>
        <begin position="279"/>
        <end position="392"/>
    </location>
</feature>
<sequence length="400" mass="44272">MYNTPKSNRLHISIFGKRNAGKSSLINALTNQSLSVVSEIPGTTTDPVSKSMELLPLGPIVLIDTAGLDDSGLLGELRIEKTLKVIEKTDLGVLVFDACSNDLKNELTWYADLEKKKIPTIGVINKIDLCNDNCKLIKSNFNIPFVEISAKEKINISGLKKLLIDNAPIDFEMPTILGDIVNPKDKVVLVAPQDIQAPKGRLILPQVQIIRDILDNDALALTVKDTELLDILDSLKDEPSLIITDSQMFRKVNELIPEHLKLTSFSILMARYKGDLDLFIKGAKVINSLKPNDKILIAESCTHHALKGDIAREKLPLLLEKKVGGKLNIVNITGVDFPDNLSEYKLIIHCGACMFTRRQLLSRLEHVKEQNIPITNFGVALAELNGILDRSCNFLLNSKS</sequence>
<dbReference type="InterPro" id="IPR023873">
    <property type="entry name" value="FeFe-hyd_GTPase_HydF"/>
</dbReference>
<evidence type="ECO:0000259" key="5">
    <source>
        <dbReference type="Pfam" id="PF18133"/>
    </source>
</evidence>
<keyword evidence="2" id="KW-0342">GTP-binding</keyword>
<evidence type="ECO:0000313" key="9">
    <source>
        <dbReference type="Proteomes" id="UP000238081"/>
    </source>
</evidence>
<evidence type="ECO:0000313" key="11">
    <source>
        <dbReference type="Proteomes" id="UP000474042"/>
    </source>
</evidence>
<feature type="domain" description="Hydrogen maturase F dimerization" evidence="4">
    <location>
        <begin position="176"/>
        <end position="274"/>
    </location>
</feature>
<dbReference type="Gene3D" id="3.40.50.11420">
    <property type="match status" value="1"/>
</dbReference>
<dbReference type="Pfam" id="PF18133">
    <property type="entry name" value="HydF_tetramer"/>
    <property type="match status" value="1"/>
</dbReference>
<dbReference type="PANTHER" id="PTHR42714">
    <property type="entry name" value="TRNA MODIFICATION GTPASE GTPBP3"/>
    <property type="match status" value="1"/>
</dbReference>
<dbReference type="InterPro" id="IPR027417">
    <property type="entry name" value="P-loop_NTPase"/>
</dbReference>
<evidence type="ECO:0000313" key="10">
    <source>
        <dbReference type="Proteomes" id="UP000321089"/>
    </source>
</evidence>
<evidence type="ECO:0000259" key="4">
    <source>
        <dbReference type="Pfam" id="PF18128"/>
    </source>
</evidence>
<dbReference type="GO" id="GO:0002098">
    <property type="term" value="P:tRNA wobble uridine modification"/>
    <property type="evidence" value="ECO:0007669"/>
    <property type="project" value="TreeGrafter"/>
</dbReference>
<proteinExistence type="predicted"/>
<dbReference type="GO" id="GO:0005525">
    <property type="term" value="F:GTP binding"/>
    <property type="evidence" value="ECO:0007669"/>
    <property type="project" value="UniProtKB-KW"/>
</dbReference>
<dbReference type="Gene3D" id="3.40.50.300">
    <property type="entry name" value="P-loop containing nucleotide triphosphate hydrolases"/>
    <property type="match status" value="1"/>
</dbReference>
<dbReference type="Gene3D" id="3.40.50.11410">
    <property type="match status" value="1"/>
</dbReference>
<dbReference type="NCBIfam" id="TIGR03918">
    <property type="entry name" value="GTP_HydF"/>
    <property type="match status" value="1"/>
</dbReference>
<evidence type="ECO:0000256" key="2">
    <source>
        <dbReference type="ARBA" id="ARBA00023134"/>
    </source>
</evidence>
<protein>
    <submittedName>
        <fullName evidence="8">[FeFe] hydrogenase H-cluster maturation GTPase HydF</fullName>
    </submittedName>
</protein>
<evidence type="ECO:0000313" key="8">
    <source>
        <dbReference type="EMBL" id="PPV11875.1"/>
    </source>
</evidence>
<reference evidence="8 9" key="1">
    <citation type="submission" date="2016-01" db="EMBL/GenBank/DDBJ databases">
        <title>Characterization of the Clostridium difficile lineages that are prevalent in Hong Kong and China.</title>
        <authorList>
            <person name="Kwok J.S.-L."/>
            <person name="Lam W.-Y."/>
            <person name="Ip M."/>
            <person name="Chan T.-F."/>
            <person name="Hawkey P.M."/>
            <person name="Tsui S.K.-W."/>
        </authorList>
    </citation>
    <scope>NUCLEOTIDE SEQUENCE [LARGE SCALE GENOMIC DNA]</scope>
    <source>
        <strain evidence="8 9">300064</strain>
    </source>
</reference>
<dbReference type="PANTHER" id="PTHR42714:SF6">
    <property type="entry name" value="TRANSLATION INITIATION FACTOR IF-2"/>
    <property type="match status" value="1"/>
</dbReference>
<evidence type="ECO:0000256" key="1">
    <source>
        <dbReference type="ARBA" id="ARBA00022741"/>
    </source>
</evidence>
<dbReference type="InterPro" id="IPR040644">
    <property type="entry name" value="HydF_tetramer"/>
</dbReference>
<dbReference type="RefSeq" id="WP_024039314.1">
    <property type="nucleotide sequence ID" value="NZ_BKBC01000127.1"/>
</dbReference>
<accession>A0A2S7F528</accession>
<dbReference type="GO" id="GO:0005737">
    <property type="term" value="C:cytoplasm"/>
    <property type="evidence" value="ECO:0007669"/>
    <property type="project" value="TreeGrafter"/>
</dbReference>
<dbReference type="Pfam" id="PF18128">
    <property type="entry name" value="HydF_dimer"/>
    <property type="match status" value="1"/>
</dbReference>
<dbReference type="CDD" id="cd00880">
    <property type="entry name" value="Era_like"/>
    <property type="match status" value="1"/>
</dbReference>
<dbReference type="Proteomes" id="UP000321089">
    <property type="component" value="Unassembled WGS sequence"/>
</dbReference>
<evidence type="ECO:0000313" key="7">
    <source>
        <dbReference type="EMBL" id="NAS19968.1"/>
    </source>
</evidence>
<dbReference type="EMBL" id="LRDH01000180">
    <property type="protein sequence ID" value="PPV11875.1"/>
    <property type="molecule type" value="Genomic_DNA"/>
</dbReference>
<organism evidence="8 9">
    <name type="scientific">Clostridium butyricum</name>
    <dbReference type="NCBI Taxonomy" id="1492"/>
    <lineage>
        <taxon>Bacteria</taxon>
        <taxon>Bacillati</taxon>
        <taxon>Bacillota</taxon>
        <taxon>Clostridia</taxon>
        <taxon>Eubacteriales</taxon>
        <taxon>Clostridiaceae</taxon>
        <taxon>Clostridium</taxon>
    </lineage>
</organism>
<reference evidence="6 10" key="2">
    <citation type="submission" date="2019-07" db="EMBL/GenBank/DDBJ databases">
        <title>Whole genome shotgun sequence of Clostridium butyricum NBRC 3858.</title>
        <authorList>
            <person name="Hosoyama A."/>
            <person name="Uohara A."/>
            <person name="Ohji S."/>
            <person name="Ichikawa N."/>
        </authorList>
    </citation>
    <scope>NUCLEOTIDE SEQUENCE [LARGE SCALE GENOMIC DNA]</scope>
    <source>
        <strain evidence="6 10">NBRC 3858</strain>
    </source>
</reference>
<dbReference type="NCBIfam" id="TIGR00231">
    <property type="entry name" value="small_GTP"/>
    <property type="match status" value="1"/>
</dbReference>
<evidence type="ECO:0000259" key="3">
    <source>
        <dbReference type="Pfam" id="PF01926"/>
    </source>
</evidence>
<dbReference type="Pfam" id="PF01926">
    <property type="entry name" value="MMR_HSR1"/>
    <property type="match status" value="1"/>
</dbReference>